<feature type="region of interest" description="Disordered" evidence="1">
    <location>
        <begin position="451"/>
        <end position="513"/>
    </location>
</feature>
<feature type="compositionally biased region" description="Low complexity" evidence="1">
    <location>
        <begin position="470"/>
        <end position="485"/>
    </location>
</feature>
<feature type="region of interest" description="Disordered" evidence="1">
    <location>
        <begin position="379"/>
        <end position="405"/>
    </location>
</feature>
<reference evidence="2" key="1">
    <citation type="submission" date="2021-01" db="EMBL/GenBank/DDBJ databases">
        <authorList>
            <consortium name="Genoscope - CEA"/>
            <person name="William W."/>
        </authorList>
    </citation>
    <scope>NUCLEOTIDE SEQUENCE</scope>
</reference>
<organism evidence="2">
    <name type="scientific">Brassica napus</name>
    <name type="common">Rape</name>
    <dbReference type="NCBI Taxonomy" id="3708"/>
    <lineage>
        <taxon>Eukaryota</taxon>
        <taxon>Viridiplantae</taxon>
        <taxon>Streptophyta</taxon>
        <taxon>Embryophyta</taxon>
        <taxon>Tracheophyta</taxon>
        <taxon>Spermatophyta</taxon>
        <taxon>Magnoliopsida</taxon>
        <taxon>eudicotyledons</taxon>
        <taxon>Gunneridae</taxon>
        <taxon>Pentapetalae</taxon>
        <taxon>rosids</taxon>
        <taxon>malvids</taxon>
        <taxon>Brassicales</taxon>
        <taxon>Brassicaceae</taxon>
        <taxon>Brassiceae</taxon>
        <taxon>Brassica</taxon>
    </lineage>
</organism>
<feature type="compositionally biased region" description="Acidic residues" evidence="1">
    <location>
        <begin position="497"/>
        <end position="506"/>
    </location>
</feature>
<feature type="compositionally biased region" description="Polar residues" evidence="1">
    <location>
        <begin position="451"/>
        <end position="461"/>
    </location>
</feature>
<evidence type="ECO:0000313" key="2">
    <source>
        <dbReference type="EMBL" id="CAF2096013.1"/>
    </source>
</evidence>
<name>A0A816TC25_BRANA</name>
<proteinExistence type="predicted"/>
<protein>
    <submittedName>
        <fullName evidence="2">(rape) hypothetical protein</fullName>
    </submittedName>
</protein>
<dbReference type="CDD" id="cd14273">
    <property type="entry name" value="UBA_TAP-C_like"/>
    <property type="match status" value="1"/>
</dbReference>
<feature type="region of interest" description="Disordered" evidence="1">
    <location>
        <begin position="174"/>
        <end position="210"/>
    </location>
</feature>
<feature type="compositionally biased region" description="Basic and acidic residues" evidence="1">
    <location>
        <begin position="178"/>
        <end position="191"/>
    </location>
</feature>
<feature type="compositionally biased region" description="Polar residues" evidence="1">
    <location>
        <begin position="193"/>
        <end position="210"/>
    </location>
</feature>
<dbReference type="Pfam" id="PF14555">
    <property type="entry name" value="UBA_4"/>
    <property type="match status" value="2"/>
</dbReference>
<feature type="compositionally biased region" description="Polar residues" evidence="1">
    <location>
        <begin position="391"/>
        <end position="405"/>
    </location>
</feature>
<dbReference type="Proteomes" id="UP001295469">
    <property type="component" value="Chromosome A05"/>
</dbReference>
<feature type="region of interest" description="Disordered" evidence="1">
    <location>
        <begin position="44"/>
        <end position="74"/>
    </location>
</feature>
<accession>A0A816TC25</accession>
<dbReference type="EMBL" id="HG994359">
    <property type="protein sequence ID" value="CAF2096013.1"/>
    <property type="molecule type" value="Genomic_DNA"/>
</dbReference>
<gene>
    <name evidence="2" type="ORF">DARMORV10_A05P12620.1</name>
</gene>
<dbReference type="Gene3D" id="1.10.8.10">
    <property type="entry name" value="DNA helicase RuvA subunit, C-terminal domain"/>
    <property type="match status" value="2"/>
</dbReference>
<evidence type="ECO:0000256" key="1">
    <source>
        <dbReference type="SAM" id="MobiDB-lite"/>
    </source>
</evidence>
<sequence>MTDRARRICDELRVCREEAIFYLEGFDWDLDAAMEACRSKTLDLPSLTVEPPPEKEKSSPKVQSPLPSTTTGSQSRNELIVQFINFAVGSDVQDATSYLERNDWDLDRAVLQFCDERRPTPSQRKLNRKLGRLVELIRQFLDFRVLVFLCFEEEQVPKAIPPMVSSHMKVQESTSLVQDREDKLSPVKESAEGTLSSVSSSQLTNTPEEQLSQWKEEGIKSFFKVAIKASREAAIACLSHCKWNQEDAISYFFGDYTEAIQDSTSPVKESAVAVPSSMSSSQLMSWPEEQLSRLKEKIIKSFRDVVMVASREDAEAYLDYGEWNQEDAISYFYGDYAEANPEIARSQADGKAVDEVSRTKSLEEASGAKSHVKVVCFESSSPTRTREDSRTSSNQLHSSREQPSQWKDELINSFVELADGVVTRDVATVYLTLSNWNIEKAFSCLLEETSQVQASHGSPNKNYLEEDETGSSSSSSNADSTDTGNATVASSQADENVKDEDVEEELSPAPITTTTTSTVELEIILDDGESGVQVWIIFRSDQTVRDIRNRIAWFRPEDKRDYYLKSDTGVEYRDLDTTVHSITSGCRGSTILNQMYST</sequence>
<dbReference type="AlphaFoldDB" id="A0A816TC25"/>